<evidence type="ECO:0000313" key="5">
    <source>
        <dbReference type="Proteomes" id="UP000472264"/>
    </source>
</evidence>
<dbReference type="GO" id="GO:0043186">
    <property type="term" value="C:P granule"/>
    <property type="evidence" value="ECO:0007669"/>
    <property type="project" value="TreeGrafter"/>
</dbReference>
<evidence type="ECO:0000313" key="4">
    <source>
        <dbReference type="Ensembl" id="ENSENLP00000026681.1"/>
    </source>
</evidence>
<feature type="compositionally biased region" description="Polar residues" evidence="2">
    <location>
        <begin position="896"/>
        <end position="913"/>
    </location>
</feature>
<dbReference type="InterPro" id="IPR002999">
    <property type="entry name" value="Tudor"/>
</dbReference>
<dbReference type="SMART" id="SM00333">
    <property type="entry name" value="TUDOR"/>
    <property type="match status" value="6"/>
</dbReference>
<reference evidence="4" key="1">
    <citation type="submission" date="2021-04" db="EMBL/GenBank/DDBJ databases">
        <authorList>
            <consortium name="Wellcome Sanger Institute Data Sharing"/>
        </authorList>
    </citation>
    <scope>NUCLEOTIDE SEQUENCE [LARGE SCALE GENOMIC DNA]</scope>
</reference>
<dbReference type="Gene3D" id="2.40.50.90">
    <property type="match status" value="3"/>
</dbReference>
<dbReference type="InterPro" id="IPR050621">
    <property type="entry name" value="Tudor_domain_containing"/>
</dbReference>
<feature type="domain" description="Tudor" evidence="3">
    <location>
        <begin position="758"/>
        <end position="816"/>
    </location>
</feature>
<dbReference type="PROSITE" id="PS50304">
    <property type="entry name" value="TUDOR"/>
    <property type="match status" value="5"/>
</dbReference>
<dbReference type="Pfam" id="PF00567">
    <property type="entry name" value="TUDOR"/>
    <property type="match status" value="6"/>
</dbReference>
<sequence>MALIFSFQDSSPAAPCALWPADLKLTHLDWNPEATLIHFQGQYLTICELDYKILQGEIQNIIKTKAAVDVGEFCLVEDLTSARWYRGRVQNQKEDVFDVFLIDYGNVLSVDIAHISSCSNDLLILPPKIVCGFLANVLLHQDSHSDVEQYLESLIGKNVTGYIQALLPHKVLLLEAPDINNDLVRHGFGRHVDTVTFLFLVEMLTEVPLKLNFDPVPDLLIEKPRGQEFCFKQSGLQGYKDMLSFFGPRLNCGIPTKVRVTAAVNPGLFYCQLASMETELWEMSKKLAAVCEKRTKTCNQKTSENLGLLCSVKGKDGKWYRGFVQFLPMNSQVRVMFIDYGFFESVKVEDVHRLPFNLYSAPIMAFPCMLSSLSDPDEAVKNQQLSLLKAGLLGGVLEMEIASFDDERHLYSVTLIGTEDDHVKEPEPIKKIQRTEVKTEQPCSPGGYLRHETIVDKASGKAQEAEDCPMYNVKHYTDGTTEKADDNVFEALSIKPGCEFAVHCSCINSPSDFWCQRQDRVQALEELMDKIQQFYSTNTVPLQPGTSCCVAKSPEDGKWYRASIIAKQKSDARVILVDYGFIFNVKDHNLQSITPEYVNLEKQAFRCSFSNLIEPADSENYEDWSPEACSSLKSFILQSIHSLRCKVISKLNVKNKGLCNTVDLFNTQTQQSMPNLLLEQGLAREAKVLTKQLSTISPVSFVYSSYDLSPGSEKQVFVTHVCSQWEIYCHLEENTQIIEELERKIIKERVKMMQANKSDVVRKLCLAKYLDGRWYRGLALPVQSPLHLSVFFVDYGNTNISEKSHIMFIPRDSDDLLYTPMQAVRCCLASVSKEELYADAKDWLNKATLNKQVKAVILGKNEDGSFDVELFDGDVNINEKVKELIKKPQALHTTTNISVKSSQRKVPSSNSCRDTYAGKAPEKEKQKTKLSVRCKTQSKNMKVTQKEEKMRSCVPLRSSKNSEVKRQEHQDTNTKSEQPSQSNKEEIPQLWCSADKVNECLKAKCFISHVESACNFFLHLSEDEPAILKMAESLNSGIIKNSLKAATSVTVSDLVLAEYEEDGALYRCVVKDYEGNSCFKVEYIDYGNSAVVGKENIFFIPKEYYSQSRFSIPCSLLDTSTYENDASFTDAVMEKPLMVDFVQQRGSQWEVKVEIFDLESTVNESIPVNEDKTEEFHTCENETSQPVEDENVPSKTPAVTMSTKLKTKTCSSSKDRQRGTLLSVQSNGDFYVRLARTSSLLAALESGIAENLHKCKMVVKEDVKQGVKCLVQVHMDRWQRAVVQDVAGEKCKVLLVDHGVTEEVPTDLVRLQCADLTKIQNLAVLCRMNCVGFREGEDAHRLLSAKKPGSASTGLGQCEKSVFSNCCLCLWQIIIKFTIQL</sequence>
<accession>A0A665V4U3</accession>
<feature type="compositionally biased region" description="Basic and acidic residues" evidence="2">
    <location>
        <begin position="960"/>
        <end position="974"/>
    </location>
</feature>
<feature type="domain" description="Tudor" evidence="3">
    <location>
        <begin position="67"/>
        <end position="125"/>
    </location>
</feature>
<dbReference type="SUPFAM" id="SSF63748">
    <property type="entry name" value="Tudor/PWWP/MBT"/>
    <property type="match status" value="6"/>
</dbReference>
<protein>
    <submittedName>
        <fullName evidence="4">Si:dkeyp-93d12.1</fullName>
    </submittedName>
</protein>
<name>A0A665V4U3_ECHNA</name>
<dbReference type="InterPro" id="IPR035437">
    <property type="entry name" value="SNase_OB-fold_sf"/>
</dbReference>
<dbReference type="PANTHER" id="PTHR22948">
    <property type="entry name" value="TUDOR DOMAIN CONTAINING PROTEIN"/>
    <property type="match status" value="1"/>
</dbReference>
<evidence type="ECO:0000259" key="3">
    <source>
        <dbReference type="PROSITE" id="PS50304"/>
    </source>
</evidence>
<dbReference type="GO" id="GO:0030719">
    <property type="term" value="P:P granule organization"/>
    <property type="evidence" value="ECO:0007669"/>
    <property type="project" value="TreeGrafter"/>
</dbReference>
<keyword evidence="1" id="KW-0175">Coiled coil</keyword>
<dbReference type="GO" id="GO:0007283">
    <property type="term" value="P:spermatogenesis"/>
    <property type="evidence" value="ECO:0007669"/>
    <property type="project" value="TreeGrafter"/>
</dbReference>
<dbReference type="PANTHER" id="PTHR22948:SF7">
    <property type="entry name" value="TUDOR DOMAIN-CONTAINING PROTEIN 15"/>
    <property type="match status" value="1"/>
</dbReference>
<feature type="domain" description="Tudor" evidence="3">
    <location>
        <begin position="1048"/>
        <end position="1107"/>
    </location>
</feature>
<feature type="domain" description="Tudor" evidence="3">
    <location>
        <begin position="541"/>
        <end position="600"/>
    </location>
</feature>
<proteinExistence type="predicted"/>
<dbReference type="GO" id="GO:0034587">
    <property type="term" value="P:piRNA processing"/>
    <property type="evidence" value="ECO:0007669"/>
    <property type="project" value="TreeGrafter"/>
</dbReference>
<dbReference type="Ensembl" id="ENSENLT00000027506.1">
    <property type="protein sequence ID" value="ENSENLP00000026681.1"/>
    <property type="gene ID" value="ENSENLG00000012011.1"/>
</dbReference>
<feature type="coiled-coil region" evidence="1">
    <location>
        <begin position="731"/>
        <end position="758"/>
    </location>
</feature>
<feature type="compositionally biased region" description="Low complexity" evidence="2">
    <location>
        <begin position="1200"/>
        <end position="1212"/>
    </location>
</feature>
<feature type="domain" description="Tudor" evidence="3">
    <location>
        <begin position="303"/>
        <end position="361"/>
    </location>
</feature>
<organism evidence="4 5">
    <name type="scientific">Echeneis naucrates</name>
    <name type="common">Live sharksucker</name>
    <dbReference type="NCBI Taxonomy" id="173247"/>
    <lineage>
        <taxon>Eukaryota</taxon>
        <taxon>Metazoa</taxon>
        <taxon>Chordata</taxon>
        <taxon>Craniata</taxon>
        <taxon>Vertebrata</taxon>
        <taxon>Euteleostomi</taxon>
        <taxon>Actinopterygii</taxon>
        <taxon>Neopterygii</taxon>
        <taxon>Teleostei</taxon>
        <taxon>Neoteleostei</taxon>
        <taxon>Acanthomorphata</taxon>
        <taxon>Carangaria</taxon>
        <taxon>Carangiformes</taxon>
        <taxon>Echeneidae</taxon>
        <taxon>Echeneis</taxon>
    </lineage>
</organism>
<feature type="compositionally biased region" description="Polar residues" evidence="2">
    <location>
        <begin position="934"/>
        <end position="943"/>
    </location>
</feature>
<evidence type="ECO:0000256" key="2">
    <source>
        <dbReference type="SAM" id="MobiDB-lite"/>
    </source>
</evidence>
<feature type="region of interest" description="Disordered" evidence="2">
    <location>
        <begin position="896"/>
        <end position="985"/>
    </location>
</feature>
<dbReference type="Proteomes" id="UP000472264">
    <property type="component" value="Chromosome 24"/>
</dbReference>
<reference evidence="4" key="3">
    <citation type="submission" date="2025-09" db="UniProtKB">
        <authorList>
            <consortium name="Ensembl"/>
        </authorList>
    </citation>
    <scope>IDENTIFICATION</scope>
</reference>
<feature type="region of interest" description="Disordered" evidence="2">
    <location>
        <begin position="1179"/>
        <end position="1212"/>
    </location>
</feature>
<reference evidence="4" key="2">
    <citation type="submission" date="2025-08" db="UniProtKB">
        <authorList>
            <consortium name="Ensembl"/>
        </authorList>
    </citation>
    <scope>IDENTIFICATION</scope>
</reference>
<evidence type="ECO:0000256" key="1">
    <source>
        <dbReference type="SAM" id="Coils"/>
    </source>
</evidence>
<dbReference type="Gene3D" id="2.30.30.140">
    <property type="match status" value="6"/>
</dbReference>
<keyword evidence="5" id="KW-1185">Reference proteome</keyword>